<dbReference type="OrthoDB" id="823720at2"/>
<dbReference type="Proteomes" id="UP000199642">
    <property type="component" value="Unassembled WGS sequence"/>
</dbReference>
<keyword evidence="2" id="KW-1185">Reference proteome</keyword>
<proteinExistence type="predicted"/>
<reference evidence="2" key="1">
    <citation type="submission" date="2016-10" db="EMBL/GenBank/DDBJ databases">
        <authorList>
            <person name="Varghese N."/>
            <person name="Submissions S."/>
        </authorList>
    </citation>
    <scope>NUCLEOTIDE SEQUENCE [LARGE SCALE GENOMIC DNA]</scope>
    <source>
        <strain evidence="2">DSM 19315</strain>
    </source>
</reference>
<organism evidence="1 2">
    <name type="scientific">Algoriphagus hitonicola</name>
    <dbReference type="NCBI Taxonomy" id="435880"/>
    <lineage>
        <taxon>Bacteria</taxon>
        <taxon>Pseudomonadati</taxon>
        <taxon>Bacteroidota</taxon>
        <taxon>Cytophagia</taxon>
        <taxon>Cytophagales</taxon>
        <taxon>Cyclobacteriaceae</taxon>
        <taxon>Algoriphagus</taxon>
    </lineage>
</organism>
<dbReference type="AlphaFoldDB" id="A0A1I2XFP4"/>
<evidence type="ECO:0000313" key="1">
    <source>
        <dbReference type="EMBL" id="SFH12320.1"/>
    </source>
</evidence>
<protein>
    <submittedName>
        <fullName evidence="1">Uncharacterized protein</fullName>
    </submittedName>
</protein>
<sequence>MKKTLLFIIFLGVNLSLYAQSEDFLLLKRGPSPKKHIRFYPGESITYKSKKLDYFVTDQIREFSQDYIFLTENILSLDDIEAIDIRQKDSRNSTLKNMNVLILGSGIILLTAESINSIYQNREFSIDQGVGLTSGILIGTGLALLPLRYKVFKIQGRNRLQILLKNDVELSNDPKNGIN</sequence>
<accession>A0A1I2XFP4</accession>
<name>A0A1I2XFP4_9BACT</name>
<dbReference type="EMBL" id="FOPC01000018">
    <property type="protein sequence ID" value="SFH12320.1"/>
    <property type="molecule type" value="Genomic_DNA"/>
</dbReference>
<dbReference type="RefSeq" id="WP_092794373.1">
    <property type="nucleotide sequence ID" value="NZ_FOPC01000018.1"/>
</dbReference>
<gene>
    <name evidence="1" type="ORF">SAMN04487988_11862</name>
</gene>
<evidence type="ECO:0000313" key="2">
    <source>
        <dbReference type="Proteomes" id="UP000199642"/>
    </source>
</evidence>